<organism evidence="1 2">
    <name type="scientific">Elysia crispata</name>
    <name type="common">lettuce slug</name>
    <dbReference type="NCBI Taxonomy" id="231223"/>
    <lineage>
        <taxon>Eukaryota</taxon>
        <taxon>Metazoa</taxon>
        <taxon>Spiralia</taxon>
        <taxon>Lophotrochozoa</taxon>
        <taxon>Mollusca</taxon>
        <taxon>Gastropoda</taxon>
        <taxon>Heterobranchia</taxon>
        <taxon>Euthyneura</taxon>
        <taxon>Panpulmonata</taxon>
        <taxon>Sacoglossa</taxon>
        <taxon>Placobranchoidea</taxon>
        <taxon>Plakobranchidae</taxon>
        <taxon>Elysia</taxon>
    </lineage>
</organism>
<sequence length="73" mass="7598">MALIIKQFKTTFSTIYDLCVSGGGLGQLGSTFMHMLTNPLQTMLDLTRGGGYPGSFGQGGGYPGGFTGTEGKK</sequence>
<name>A0AAE1ED84_9GAST</name>
<reference evidence="1" key="1">
    <citation type="journal article" date="2023" name="G3 (Bethesda)">
        <title>A reference genome for the long-term kleptoplast-retaining sea slug Elysia crispata morphotype clarki.</title>
        <authorList>
            <person name="Eastman K.E."/>
            <person name="Pendleton A.L."/>
            <person name="Shaikh M.A."/>
            <person name="Suttiyut T."/>
            <person name="Ogas R."/>
            <person name="Tomko P."/>
            <person name="Gavelis G."/>
            <person name="Widhalm J.R."/>
            <person name="Wisecaver J.H."/>
        </authorList>
    </citation>
    <scope>NUCLEOTIDE SEQUENCE</scope>
    <source>
        <strain evidence="1">ECLA1</strain>
    </source>
</reference>
<gene>
    <name evidence="1" type="ORF">RRG08_001915</name>
</gene>
<evidence type="ECO:0000313" key="2">
    <source>
        <dbReference type="Proteomes" id="UP001283361"/>
    </source>
</evidence>
<comment type="caution">
    <text evidence="1">The sequence shown here is derived from an EMBL/GenBank/DDBJ whole genome shotgun (WGS) entry which is preliminary data.</text>
</comment>
<keyword evidence="2" id="KW-1185">Reference proteome</keyword>
<evidence type="ECO:0000313" key="1">
    <source>
        <dbReference type="EMBL" id="KAK3802652.1"/>
    </source>
</evidence>
<protein>
    <submittedName>
        <fullName evidence="1">Uncharacterized protein</fullName>
    </submittedName>
</protein>
<dbReference type="AlphaFoldDB" id="A0AAE1ED84"/>
<dbReference type="EMBL" id="JAWDGP010000218">
    <property type="protein sequence ID" value="KAK3802652.1"/>
    <property type="molecule type" value="Genomic_DNA"/>
</dbReference>
<dbReference type="Proteomes" id="UP001283361">
    <property type="component" value="Unassembled WGS sequence"/>
</dbReference>
<proteinExistence type="predicted"/>
<accession>A0AAE1ED84</accession>